<evidence type="ECO:0000256" key="3">
    <source>
        <dbReference type="SAM" id="SignalP"/>
    </source>
</evidence>
<feature type="signal peptide" evidence="3">
    <location>
        <begin position="1"/>
        <end position="16"/>
    </location>
</feature>
<feature type="region of interest" description="Disordered" evidence="2">
    <location>
        <begin position="142"/>
        <end position="164"/>
    </location>
</feature>
<comment type="similarity">
    <text evidence="1">Belongs to the CCM2 family.</text>
</comment>
<organism evidence="4 5">
    <name type="scientific">Ailuropoda melanoleuca</name>
    <name type="common">Giant panda</name>
    <dbReference type="NCBI Taxonomy" id="9646"/>
    <lineage>
        <taxon>Eukaryota</taxon>
        <taxon>Metazoa</taxon>
        <taxon>Chordata</taxon>
        <taxon>Craniata</taxon>
        <taxon>Vertebrata</taxon>
        <taxon>Euteleostomi</taxon>
        <taxon>Mammalia</taxon>
        <taxon>Eutheria</taxon>
        <taxon>Laurasiatheria</taxon>
        <taxon>Carnivora</taxon>
        <taxon>Caniformia</taxon>
        <taxon>Ursidae</taxon>
        <taxon>Ailuropoda</taxon>
    </lineage>
</organism>
<evidence type="ECO:0000256" key="2">
    <source>
        <dbReference type="SAM" id="MobiDB-lite"/>
    </source>
</evidence>
<evidence type="ECO:0000256" key="1">
    <source>
        <dbReference type="ARBA" id="ARBA00010822"/>
    </source>
</evidence>
<dbReference type="Ensembl" id="ENSAMET00000048774.1">
    <property type="protein sequence ID" value="ENSAMEP00000043622.1"/>
    <property type="gene ID" value="ENSAMEG00000013549.2"/>
</dbReference>
<accession>A0A7N5KQM4</accession>
<reference evidence="4 5" key="1">
    <citation type="journal article" date="2010" name="Nature">
        <title>The sequence and de novo assembly of the giant panda genome.</title>
        <authorList>
            <person name="Li R."/>
            <person name="Fan W."/>
            <person name="Tian G."/>
            <person name="Zhu H."/>
            <person name="He L."/>
            <person name="Cai J."/>
            <person name="Huang Q."/>
            <person name="Cai Q."/>
            <person name="Li B."/>
            <person name="Bai Y."/>
            <person name="Zhang Z."/>
            <person name="Zhang Y."/>
            <person name="Wang W."/>
            <person name="Li J."/>
            <person name="Wei F."/>
            <person name="Li H."/>
            <person name="Jian M."/>
            <person name="Li J."/>
            <person name="Zhang Z."/>
            <person name="Nielsen R."/>
            <person name="Li D."/>
            <person name="Gu W."/>
            <person name="Yang Z."/>
            <person name="Xuan Z."/>
            <person name="Ryder O.A."/>
            <person name="Leung F.C."/>
            <person name="Zhou Y."/>
            <person name="Cao J."/>
            <person name="Sun X."/>
            <person name="Fu Y."/>
            <person name="Fang X."/>
            <person name="Guo X."/>
            <person name="Wang B."/>
            <person name="Hou R."/>
            <person name="Shen F."/>
            <person name="Mu B."/>
            <person name="Ni P."/>
            <person name="Lin R."/>
            <person name="Qian W."/>
            <person name="Wang G."/>
            <person name="Yu C."/>
            <person name="Nie W."/>
            <person name="Wang J."/>
            <person name="Wu Z."/>
            <person name="Liang H."/>
            <person name="Min J."/>
            <person name="Wu Q."/>
            <person name="Cheng S."/>
            <person name="Ruan J."/>
            <person name="Wang M."/>
            <person name="Shi Z."/>
            <person name="Wen M."/>
            <person name="Liu B."/>
            <person name="Ren X."/>
            <person name="Zheng H."/>
            <person name="Dong D."/>
            <person name="Cook K."/>
            <person name="Shan G."/>
            <person name="Zhang H."/>
            <person name="Kosiol C."/>
            <person name="Xie X."/>
            <person name="Lu Z."/>
            <person name="Zheng H."/>
            <person name="Li Y."/>
            <person name="Steiner C.C."/>
            <person name="Lam T.T."/>
            <person name="Lin S."/>
            <person name="Zhang Q."/>
            <person name="Li G."/>
            <person name="Tian J."/>
            <person name="Gong T."/>
            <person name="Liu H."/>
            <person name="Zhang D."/>
            <person name="Fang L."/>
            <person name="Ye C."/>
            <person name="Zhang J."/>
            <person name="Hu W."/>
            <person name="Xu A."/>
            <person name="Ren Y."/>
            <person name="Zhang G."/>
            <person name="Bruford M.W."/>
            <person name="Li Q."/>
            <person name="Ma L."/>
            <person name="Guo Y."/>
            <person name="An N."/>
            <person name="Hu Y."/>
            <person name="Zheng Y."/>
            <person name="Shi Y."/>
            <person name="Li Z."/>
            <person name="Liu Q."/>
            <person name="Chen Y."/>
            <person name="Zhao J."/>
            <person name="Qu N."/>
            <person name="Zhao S."/>
            <person name="Tian F."/>
            <person name="Wang X."/>
            <person name="Wang H."/>
            <person name="Xu L."/>
            <person name="Liu X."/>
            <person name="Vinar T."/>
            <person name="Wang Y."/>
            <person name="Lam T.W."/>
            <person name="Yiu S.M."/>
            <person name="Liu S."/>
            <person name="Zhang H."/>
            <person name="Li D."/>
            <person name="Huang Y."/>
            <person name="Wang X."/>
            <person name="Yang G."/>
            <person name="Jiang Z."/>
            <person name="Wang J."/>
            <person name="Qin N."/>
            <person name="Li L."/>
            <person name="Li J."/>
            <person name="Bolund L."/>
            <person name="Kristiansen K."/>
            <person name="Wong G.K."/>
            <person name="Olson M."/>
            <person name="Zhang X."/>
            <person name="Li S."/>
            <person name="Yang H."/>
            <person name="Wang J."/>
            <person name="Wang J."/>
        </authorList>
    </citation>
    <scope>NUCLEOTIDE SEQUENCE [LARGE SCALE GENOMIC DNA]</scope>
</reference>
<gene>
    <name evidence="4" type="primary">CCM2L</name>
</gene>
<evidence type="ECO:0000313" key="4">
    <source>
        <dbReference type="Ensembl" id="ENSAMEP00000043622.1"/>
    </source>
</evidence>
<dbReference type="Proteomes" id="UP000008912">
    <property type="component" value="Unassembled WGS sequence"/>
</dbReference>
<dbReference type="Gene3D" id="2.30.29.30">
    <property type="entry name" value="Pleckstrin-homology domain (PH domain)/Phosphotyrosine-binding domain (PTB)"/>
    <property type="match status" value="1"/>
</dbReference>
<dbReference type="PANTHER" id="PTHR21642:SF2">
    <property type="entry name" value="CEREBRAL CAVERNOUS MALFORMATIONS 2 PROTEIN-LIKE"/>
    <property type="match status" value="1"/>
</dbReference>
<dbReference type="PANTHER" id="PTHR21642">
    <property type="entry name" value="CEREBRAL CAVERNOUS MALFORMATIONS PROTEIN 2 HOMOLOG"/>
    <property type="match status" value="1"/>
</dbReference>
<dbReference type="GeneTree" id="ENSGT00390000016168"/>
<proteinExistence type="inferred from homology"/>
<feature type="compositionally biased region" description="Basic residues" evidence="2">
    <location>
        <begin position="144"/>
        <end position="164"/>
    </location>
</feature>
<dbReference type="AlphaFoldDB" id="A0A7N5KQM4"/>
<evidence type="ECO:0000313" key="5">
    <source>
        <dbReference type="Proteomes" id="UP000008912"/>
    </source>
</evidence>
<dbReference type="InterPro" id="IPR011993">
    <property type="entry name" value="PH-like_dom_sf"/>
</dbReference>
<dbReference type="GO" id="GO:0003007">
    <property type="term" value="P:heart morphogenesis"/>
    <property type="evidence" value="ECO:0007669"/>
    <property type="project" value="TreeGrafter"/>
</dbReference>
<reference evidence="4" key="3">
    <citation type="submission" date="2025-09" db="UniProtKB">
        <authorList>
            <consortium name="Ensembl"/>
        </authorList>
    </citation>
    <scope>IDENTIFICATION</scope>
</reference>
<sequence length="164" mass="18530">MGECAFLLSSWVLLLTQEPYSLRTGFVSPIRRLVFPKAGRRAAFRTSVSRRPLHSMPLYPPDYLIDPQILLCDYLEKEVKELPLKTTAEQDSILSLSARCLLLTWRDNEELILRIPTHEIAAASYLQDDALHLLVLKTGTAGRAGRRGPRLRSRLKGRRPGPPA</sequence>
<reference evidence="4" key="2">
    <citation type="submission" date="2025-08" db="UniProtKB">
        <authorList>
            <consortium name="Ensembl"/>
        </authorList>
    </citation>
    <scope>IDENTIFICATION</scope>
</reference>
<protein>
    <submittedName>
        <fullName evidence="4">CCM2 like scaffold protein</fullName>
    </submittedName>
</protein>
<feature type="chain" id="PRO_5030639608" evidence="3">
    <location>
        <begin position="17"/>
        <end position="164"/>
    </location>
</feature>
<keyword evidence="3" id="KW-0732">Signal</keyword>
<dbReference type="InterPro" id="IPR026159">
    <property type="entry name" value="Malcavernin"/>
</dbReference>
<name>A0A7N5KQM4_AILME</name>
<keyword evidence="5" id="KW-1185">Reference proteome</keyword>